<feature type="signal peptide" evidence="21">
    <location>
        <begin position="1"/>
        <end position="23"/>
    </location>
</feature>
<dbReference type="GO" id="GO:0005576">
    <property type="term" value="C:extracellular region"/>
    <property type="evidence" value="ECO:0007669"/>
    <property type="project" value="UniProtKB-SubCell"/>
</dbReference>
<evidence type="ECO:0000256" key="19">
    <source>
        <dbReference type="ARBA" id="ARBA00023288"/>
    </source>
</evidence>
<dbReference type="Proteomes" id="UP000694392">
    <property type="component" value="Unplaced"/>
</dbReference>
<dbReference type="GO" id="GO:0009897">
    <property type="term" value="C:external side of plasma membrane"/>
    <property type="evidence" value="ECO:0007669"/>
    <property type="project" value="TreeGrafter"/>
</dbReference>
<dbReference type="GO" id="GO:0046696">
    <property type="term" value="C:lipopolysaccharide receptor complex"/>
    <property type="evidence" value="ECO:0007669"/>
    <property type="project" value="TreeGrafter"/>
</dbReference>
<dbReference type="GO" id="GO:0045087">
    <property type="term" value="P:innate immune response"/>
    <property type="evidence" value="ECO:0007669"/>
    <property type="project" value="UniProtKB-KW"/>
</dbReference>
<dbReference type="Pfam" id="PF13855">
    <property type="entry name" value="LRR_8"/>
    <property type="match status" value="1"/>
</dbReference>
<evidence type="ECO:0000256" key="18">
    <source>
        <dbReference type="ARBA" id="ARBA00023198"/>
    </source>
</evidence>
<organism evidence="22 23">
    <name type="scientific">Sphenodon punctatus</name>
    <name type="common">Tuatara</name>
    <name type="synonym">Hatteria punctata</name>
    <dbReference type="NCBI Taxonomy" id="8508"/>
    <lineage>
        <taxon>Eukaryota</taxon>
        <taxon>Metazoa</taxon>
        <taxon>Chordata</taxon>
        <taxon>Craniata</taxon>
        <taxon>Vertebrata</taxon>
        <taxon>Euteleostomi</taxon>
        <taxon>Lepidosauria</taxon>
        <taxon>Sphenodontia</taxon>
        <taxon>Sphenodontidae</taxon>
        <taxon>Sphenodon</taxon>
    </lineage>
</organism>
<dbReference type="PANTHER" id="PTHR10630:SF3">
    <property type="entry name" value="MONOCYTE DIFFERENTIATION ANTIGEN CD14"/>
    <property type="match status" value="1"/>
</dbReference>
<keyword evidence="11 21" id="KW-0732">Signal</keyword>
<dbReference type="Ensembl" id="ENSSPUT00000021859.1">
    <property type="protein sequence ID" value="ENSSPUP00000020519.1"/>
    <property type="gene ID" value="ENSSPUG00000015752.1"/>
</dbReference>
<keyword evidence="18" id="KW-0395">Inflammatory response</keyword>
<dbReference type="AlphaFoldDB" id="A0A8D0HGD8"/>
<name>A0A8D0HGD8_SPHPU</name>
<evidence type="ECO:0000256" key="2">
    <source>
        <dbReference type="ARBA" id="ARBA00004555"/>
    </source>
</evidence>
<keyword evidence="7" id="KW-0964">Secreted</keyword>
<evidence type="ECO:0000256" key="15">
    <source>
        <dbReference type="ARBA" id="ARBA00023136"/>
    </source>
</evidence>
<evidence type="ECO:0000313" key="22">
    <source>
        <dbReference type="Ensembl" id="ENSSPUP00000020519.1"/>
    </source>
</evidence>
<evidence type="ECO:0000256" key="4">
    <source>
        <dbReference type="ARBA" id="ARBA00004613"/>
    </source>
</evidence>
<dbReference type="InterPro" id="IPR003591">
    <property type="entry name" value="Leu-rich_rpt_typical-subtyp"/>
</dbReference>
<keyword evidence="13" id="KW-0391">Immunity</keyword>
<dbReference type="GO" id="GO:0001530">
    <property type="term" value="F:lipopolysaccharide binding"/>
    <property type="evidence" value="ECO:0007669"/>
    <property type="project" value="TreeGrafter"/>
</dbReference>
<evidence type="ECO:0000256" key="11">
    <source>
        <dbReference type="ARBA" id="ARBA00022729"/>
    </source>
</evidence>
<evidence type="ECO:0000256" key="9">
    <source>
        <dbReference type="ARBA" id="ARBA00022614"/>
    </source>
</evidence>
<keyword evidence="8" id="KW-0399">Innate immunity</keyword>
<keyword evidence="16" id="KW-1015">Disulfide bond</keyword>
<dbReference type="InterPro" id="IPR001611">
    <property type="entry name" value="Leu-rich_rpt"/>
</dbReference>
<dbReference type="Pfam" id="PF00560">
    <property type="entry name" value="LRR_1"/>
    <property type="match status" value="1"/>
</dbReference>
<dbReference type="PANTHER" id="PTHR10630">
    <property type="entry name" value="MONOCYTE DIFFERENTIATION ANTIGEN CD14"/>
    <property type="match status" value="1"/>
</dbReference>
<dbReference type="Gene3D" id="3.80.10.10">
    <property type="entry name" value="Ribonuclease Inhibitor"/>
    <property type="match status" value="2"/>
</dbReference>
<evidence type="ECO:0000256" key="21">
    <source>
        <dbReference type="SAM" id="SignalP"/>
    </source>
</evidence>
<evidence type="ECO:0000256" key="6">
    <source>
        <dbReference type="ARBA" id="ARBA00022475"/>
    </source>
</evidence>
<dbReference type="SUPFAM" id="SSF52058">
    <property type="entry name" value="L domain-like"/>
    <property type="match status" value="1"/>
</dbReference>
<evidence type="ECO:0000256" key="12">
    <source>
        <dbReference type="ARBA" id="ARBA00022737"/>
    </source>
</evidence>
<keyword evidence="19" id="KW-0449">Lipoprotein</keyword>
<reference evidence="22" key="2">
    <citation type="submission" date="2025-09" db="UniProtKB">
        <authorList>
            <consortium name="Ensembl"/>
        </authorList>
    </citation>
    <scope>IDENTIFICATION</scope>
</reference>
<keyword evidence="17" id="KW-0325">Glycoprotein</keyword>
<evidence type="ECO:0000256" key="7">
    <source>
        <dbReference type="ARBA" id="ARBA00022525"/>
    </source>
</evidence>
<dbReference type="GO" id="GO:0071222">
    <property type="term" value="P:cellular response to lipopolysaccharide"/>
    <property type="evidence" value="ECO:0007669"/>
    <property type="project" value="TreeGrafter"/>
</dbReference>
<dbReference type="GO" id="GO:0006954">
    <property type="term" value="P:inflammatory response"/>
    <property type="evidence" value="ECO:0007669"/>
    <property type="project" value="UniProtKB-KW"/>
</dbReference>
<evidence type="ECO:0000313" key="23">
    <source>
        <dbReference type="Proteomes" id="UP000694392"/>
    </source>
</evidence>
<sequence length="444" mass="49277">MMCLTQTFLVLLLLGLELREVDGDCDYSPSKEYCLCTLKDEASVESLIQCIPATVFEIRGGNLEELTVLSEFTPSHPLFGLLETLSLTKLIAVDVLLPAVLLPAFLKFLSYTRVSELEFESCTFLGTTTWDGMSGLDLPVLSLRFHNVSGTSLANTDFSSLSRWLETLQRLTVTESQLTHIPCSTGKIFKALRFLDISGNHFQDQSLELLFCQGAFPQLQVLKLHRNNLTSYQTTCETLHQLSNLIHLDLSHNGFSAPLSSCVWPQSLHVLNLSNTGLEYMNLSLPQNIEVLDLSSNTLHSLDLALALPLLTELYLSNNSLHAVPPMNHFPALEVLSLDGNLISRLPRDELRSLQHLRSVKAGHNHYVCSCSGAREIQGLVSTEPIMLDWPQDYVCDSPSQYQGFLVKDVPTSTLECNRAQLGQGPTFQLFGISLSACLSAFLR</sequence>
<comment type="subcellular location">
    <subcellularLocation>
        <location evidence="3">Cell membrane</location>
        <topology evidence="3">Lipid-anchor</topology>
        <topology evidence="3">GPI-anchor</topology>
    </subcellularLocation>
    <subcellularLocation>
        <location evidence="2">Golgi apparatus</location>
    </subcellularLocation>
    <subcellularLocation>
        <location evidence="1">Membrane raft</location>
    </subcellularLocation>
    <subcellularLocation>
        <location evidence="4">Secreted</location>
    </subcellularLocation>
</comment>
<dbReference type="OMA" id="SSSCQWP"/>
<evidence type="ECO:0000256" key="13">
    <source>
        <dbReference type="ARBA" id="ARBA00022859"/>
    </source>
</evidence>
<evidence type="ECO:0000256" key="17">
    <source>
        <dbReference type="ARBA" id="ARBA00023180"/>
    </source>
</evidence>
<keyword evidence="10" id="KW-0336">GPI-anchor</keyword>
<dbReference type="SMART" id="SM00369">
    <property type="entry name" value="LRR_TYP"/>
    <property type="match status" value="4"/>
</dbReference>
<evidence type="ECO:0000256" key="16">
    <source>
        <dbReference type="ARBA" id="ARBA00023157"/>
    </source>
</evidence>
<proteinExistence type="predicted"/>
<feature type="chain" id="PRO_5034267829" description="Monocyte differentiation antigen CD14" evidence="21">
    <location>
        <begin position="24"/>
        <end position="444"/>
    </location>
</feature>
<evidence type="ECO:0000256" key="10">
    <source>
        <dbReference type="ARBA" id="ARBA00022622"/>
    </source>
</evidence>
<dbReference type="GO" id="GO:0045121">
    <property type="term" value="C:membrane raft"/>
    <property type="evidence" value="ECO:0007669"/>
    <property type="project" value="UniProtKB-SubCell"/>
</dbReference>
<keyword evidence="6" id="KW-1003">Cell membrane</keyword>
<dbReference type="InterPro" id="IPR032675">
    <property type="entry name" value="LRR_dom_sf"/>
</dbReference>
<reference evidence="22" key="1">
    <citation type="submission" date="2025-08" db="UniProtKB">
        <authorList>
            <consortium name="Ensembl"/>
        </authorList>
    </citation>
    <scope>IDENTIFICATION</scope>
</reference>
<evidence type="ECO:0000256" key="5">
    <source>
        <dbReference type="ARBA" id="ARBA00020237"/>
    </source>
</evidence>
<evidence type="ECO:0000256" key="14">
    <source>
        <dbReference type="ARBA" id="ARBA00023034"/>
    </source>
</evidence>
<keyword evidence="23" id="KW-1185">Reference proteome</keyword>
<keyword evidence="12" id="KW-0677">Repeat</keyword>
<evidence type="ECO:0000256" key="20">
    <source>
        <dbReference type="ARBA" id="ARBA00031013"/>
    </source>
</evidence>
<dbReference type="GO" id="GO:0001819">
    <property type="term" value="P:positive regulation of cytokine production"/>
    <property type="evidence" value="ECO:0007669"/>
    <property type="project" value="TreeGrafter"/>
</dbReference>
<keyword evidence="14" id="KW-0333">Golgi apparatus</keyword>
<dbReference type="GeneTree" id="ENSGT00390000005689"/>
<evidence type="ECO:0000256" key="3">
    <source>
        <dbReference type="ARBA" id="ARBA00004609"/>
    </source>
</evidence>
<dbReference type="GO" id="GO:0005794">
    <property type="term" value="C:Golgi apparatus"/>
    <property type="evidence" value="ECO:0007669"/>
    <property type="project" value="UniProtKB-SubCell"/>
</dbReference>
<keyword evidence="9" id="KW-0433">Leucine-rich repeat</keyword>
<evidence type="ECO:0000256" key="8">
    <source>
        <dbReference type="ARBA" id="ARBA00022588"/>
    </source>
</evidence>
<evidence type="ECO:0000256" key="1">
    <source>
        <dbReference type="ARBA" id="ARBA00004285"/>
    </source>
</evidence>
<accession>A0A8D0HGD8</accession>
<keyword evidence="15" id="KW-0472">Membrane</keyword>
<protein>
    <recommendedName>
        <fullName evidence="5">Monocyte differentiation antigen CD14</fullName>
    </recommendedName>
    <alternativeName>
        <fullName evidence="20">Myeloid cell-specific leucine-rich glycoprotein</fullName>
    </alternativeName>
</protein>
<dbReference type="GO" id="GO:0034142">
    <property type="term" value="P:toll-like receptor 4 signaling pathway"/>
    <property type="evidence" value="ECO:0007669"/>
    <property type="project" value="TreeGrafter"/>
</dbReference>
<dbReference type="InterPro" id="IPR016337">
    <property type="entry name" value="Monocyte_diff_Ag_CD14"/>
</dbReference>